<dbReference type="Proteomes" id="UP001064048">
    <property type="component" value="Chromosome 5"/>
</dbReference>
<evidence type="ECO:0000313" key="1">
    <source>
        <dbReference type="EMBL" id="KAI8435055.1"/>
    </source>
</evidence>
<name>A0ACC0KFG1_CHOFU</name>
<comment type="caution">
    <text evidence="1">The sequence shown here is derived from an EMBL/GenBank/DDBJ whole genome shotgun (WGS) entry which is preliminary data.</text>
</comment>
<protein>
    <submittedName>
        <fullName evidence="1">Uncharacterized protein</fullName>
    </submittedName>
</protein>
<proteinExistence type="predicted"/>
<evidence type="ECO:0000313" key="2">
    <source>
        <dbReference type="Proteomes" id="UP001064048"/>
    </source>
</evidence>
<reference evidence="1 2" key="1">
    <citation type="journal article" date="2022" name="Genome Biol. Evol.">
        <title>The Spruce Budworm Genome: Reconstructing the Evolutionary History of Antifreeze Proteins.</title>
        <authorList>
            <person name="Beliveau C."/>
            <person name="Gagne P."/>
            <person name="Picq S."/>
            <person name="Vernygora O."/>
            <person name="Keeling C.I."/>
            <person name="Pinkney K."/>
            <person name="Doucet D."/>
            <person name="Wen F."/>
            <person name="Johnston J.S."/>
            <person name="Maaroufi H."/>
            <person name="Boyle B."/>
            <person name="Laroche J."/>
            <person name="Dewar K."/>
            <person name="Juretic N."/>
            <person name="Blackburn G."/>
            <person name="Nisole A."/>
            <person name="Brunet B."/>
            <person name="Brandao M."/>
            <person name="Lumley L."/>
            <person name="Duan J."/>
            <person name="Quan G."/>
            <person name="Lucarotti C.J."/>
            <person name="Roe A.D."/>
            <person name="Sperling F.A.H."/>
            <person name="Levesque R.C."/>
            <person name="Cusson M."/>
        </authorList>
    </citation>
    <scope>NUCLEOTIDE SEQUENCE [LARGE SCALE GENOMIC DNA]</scope>
    <source>
        <strain evidence="1">Glfc:IPQL:Cfum</strain>
    </source>
</reference>
<dbReference type="EMBL" id="CM046105">
    <property type="protein sequence ID" value="KAI8435055.1"/>
    <property type="molecule type" value="Genomic_DNA"/>
</dbReference>
<accession>A0ACC0KFG1</accession>
<sequence>MHETTVWLEKLFEQVAPLLFGNGGPIILVQVENEYGSYGTDMAYKTQLRDIIKGHVGDNALLYTTDGTYTYMITGGAIPGTLTTIDFGATGDALKMFEDLRKYMPQGPLMNSEFYPGWLTHWGETLQTVSTDVVVHTLTDMMNHTINFNIYVFFGGSNFEFTAGANYNSVYLPDITSYDYDAPLSEAGDPTPKYLAIRDAIAKGILSEVKYDSKVLNGTWSITGFPLEKVKINTATNNETENLSIAEGPVLYESHFTIPDSQPLDTFLDPTGWGKGFIWVNGYNLGRYWPGTGPQVTLYLPGCWLLPPPTQNHLQILELEEAPTSLTLNSIDYPILDRNP</sequence>
<organism evidence="1 2">
    <name type="scientific">Choristoneura fumiferana</name>
    <name type="common">Spruce budworm moth</name>
    <name type="synonym">Archips fumiferana</name>
    <dbReference type="NCBI Taxonomy" id="7141"/>
    <lineage>
        <taxon>Eukaryota</taxon>
        <taxon>Metazoa</taxon>
        <taxon>Ecdysozoa</taxon>
        <taxon>Arthropoda</taxon>
        <taxon>Hexapoda</taxon>
        <taxon>Insecta</taxon>
        <taxon>Pterygota</taxon>
        <taxon>Neoptera</taxon>
        <taxon>Endopterygota</taxon>
        <taxon>Lepidoptera</taxon>
        <taxon>Glossata</taxon>
        <taxon>Ditrysia</taxon>
        <taxon>Tortricoidea</taxon>
        <taxon>Tortricidae</taxon>
        <taxon>Tortricinae</taxon>
        <taxon>Choristoneura</taxon>
    </lineage>
</organism>
<gene>
    <name evidence="1" type="ORF">MSG28_003470</name>
</gene>
<keyword evidence="2" id="KW-1185">Reference proteome</keyword>